<protein>
    <submittedName>
        <fullName evidence="1">Uncharacterized protein</fullName>
    </submittedName>
</protein>
<reference evidence="1 2" key="1">
    <citation type="submission" date="2023-11" db="EMBL/GenBank/DDBJ databases">
        <authorList>
            <person name="Hedman E."/>
            <person name="Englund M."/>
            <person name="Stromberg M."/>
            <person name="Nyberg Akerstrom W."/>
            <person name="Nylinder S."/>
            <person name="Jareborg N."/>
            <person name="Kallberg Y."/>
            <person name="Kronander E."/>
        </authorList>
    </citation>
    <scope>NUCLEOTIDE SEQUENCE [LARGE SCALE GENOMIC DNA]</scope>
</reference>
<evidence type="ECO:0000313" key="2">
    <source>
        <dbReference type="Proteomes" id="UP001314205"/>
    </source>
</evidence>
<dbReference type="Proteomes" id="UP001314205">
    <property type="component" value="Unassembled WGS sequence"/>
</dbReference>
<accession>A0AAV1L299</accession>
<keyword evidence="2" id="KW-1185">Reference proteome</keyword>
<comment type="caution">
    <text evidence="1">The sequence shown here is derived from an EMBL/GenBank/DDBJ whole genome shotgun (WGS) entry which is preliminary data.</text>
</comment>
<sequence>MRWLQFSLRSSETACGKQMLAYHSALTVLCTSRGIVVIWPVLETNVATISFATLRERTIFVGFNSFSNTQTRDWFFVSGSYAYIQDSSPDTMLYTAFEDLAWNISRVLTHQVTRAAFCSSQSECGIHRENNFFTPNCSCKIICIYFMPMSKVA</sequence>
<evidence type="ECO:0000313" key="1">
    <source>
        <dbReference type="EMBL" id="CAK1588157.1"/>
    </source>
</evidence>
<dbReference type="AlphaFoldDB" id="A0AAV1L299"/>
<dbReference type="EMBL" id="CAVLGL010000082">
    <property type="protein sequence ID" value="CAK1588157.1"/>
    <property type="molecule type" value="Genomic_DNA"/>
</dbReference>
<proteinExistence type="predicted"/>
<gene>
    <name evidence="1" type="ORF">PARMNEM_LOCUS8832</name>
</gene>
<organism evidence="1 2">
    <name type="scientific">Parnassius mnemosyne</name>
    <name type="common">clouded apollo</name>
    <dbReference type="NCBI Taxonomy" id="213953"/>
    <lineage>
        <taxon>Eukaryota</taxon>
        <taxon>Metazoa</taxon>
        <taxon>Ecdysozoa</taxon>
        <taxon>Arthropoda</taxon>
        <taxon>Hexapoda</taxon>
        <taxon>Insecta</taxon>
        <taxon>Pterygota</taxon>
        <taxon>Neoptera</taxon>
        <taxon>Endopterygota</taxon>
        <taxon>Lepidoptera</taxon>
        <taxon>Glossata</taxon>
        <taxon>Ditrysia</taxon>
        <taxon>Papilionoidea</taxon>
        <taxon>Papilionidae</taxon>
        <taxon>Parnassiinae</taxon>
        <taxon>Parnassini</taxon>
        <taxon>Parnassius</taxon>
        <taxon>Driopa</taxon>
    </lineage>
</organism>
<name>A0AAV1L299_9NEOP</name>